<organism evidence="1 2">
    <name type="scientific">Hyaloperonospora arabidopsidis (strain Emoy2)</name>
    <name type="common">Downy mildew agent</name>
    <name type="synonym">Peronospora arabidopsidis</name>
    <dbReference type="NCBI Taxonomy" id="559515"/>
    <lineage>
        <taxon>Eukaryota</taxon>
        <taxon>Sar</taxon>
        <taxon>Stramenopiles</taxon>
        <taxon>Oomycota</taxon>
        <taxon>Peronosporomycetes</taxon>
        <taxon>Peronosporales</taxon>
        <taxon>Peronosporaceae</taxon>
        <taxon>Hyaloperonospora</taxon>
    </lineage>
</organism>
<dbReference type="VEuPathDB" id="FungiDB:HpaG814836"/>
<evidence type="ECO:0000313" key="1">
    <source>
        <dbReference type="EnsemblProtists" id="HpaP814836"/>
    </source>
</evidence>
<proteinExistence type="predicted"/>
<sequence length="62" mass="7142">MAHLFWDFASAIALWDKLVRQWTGNEPLVSEQNNSSQRVPADGFRITGKRPIPFGREFGTFF</sequence>
<keyword evidence="2" id="KW-1185">Reference proteome</keyword>
<evidence type="ECO:0008006" key="3">
    <source>
        <dbReference type="Google" id="ProtNLM"/>
    </source>
</evidence>
<dbReference type="EnsemblProtists" id="HpaT814836">
    <property type="protein sequence ID" value="HpaP814836"/>
    <property type="gene ID" value="HpaG814836"/>
</dbReference>
<dbReference type="HOGENOM" id="CLU_2908840_0_0_1"/>
<dbReference type="EMBL" id="JH598921">
    <property type="status" value="NOT_ANNOTATED_CDS"/>
    <property type="molecule type" value="Genomic_DNA"/>
</dbReference>
<dbReference type="AlphaFoldDB" id="M4C6U8"/>
<name>M4C6U8_HYAAE</name>
<reference evidence="1" key="2">
    <citation type="submission" date="2015-06" db="UniProtKB">
        <authorList>
            <consortium name="EnsemblProtists"/>
        </authorList>
    </citation>
    <scope>IDENTIFICATION</scope>
    <source>
        <strain evidence="1">Emoy2</strain>
    </source>
</reference>
<protein>
    <recommendedName>
        <fullName evidence="3">RxLR effector candidate protein</fullName>
    </recommendedName>
</protein>
<dbReference type="Proteomes" id="UP000011713">
    <property type="component" value="Unassembled WGS sequence"/>
</dbReference>
<evidence type="ECO:0000313" key="2">
    <source>
        <dbReference type="Proteomes" id="UP000011713"/>
    </source>
</evidence>
<accession>M4C6U8</accession>
<dbReference type="InParanoid" id="M4C6U8"/>
<reference evidence="2" key="1">
    <citation type="journal article" date="2010" name="Science">
        <title>Signatures of adaptation to obligate biotrophy in the Hyaloperonospora arabidopsidis genome.</title>
        <authorList>
            <person name="Baxter L."/>
            <person name="Tripathy S."/>
            <person name="Ishaque N."/>
            <person name="Boot N."/>
            <person name="Cabral A."/>
            <person name="Kemen E."/>
            <person name="Thines M."/>
            <person name="Ah-Fong A."/>
            <person name="Anderson R."/>
            <person name="Badejoko W."/>
            <person name="Bittner-Eddy P."/>
            <person name="Boore J.L."/>
            <person name="Chibucos M.C."/>
            <person name="Coates M."/>
            <person name="Dehal P."/>
            <person name="Delehaunty K."/>
            <person name="Dong S."/>
            <person name="Downton P."/>
            <person name="Dumas B."/>
            <person name="Fabro G."/>
            <person name="Fronick C."/>
            <person name="Fuerstenberg S.I."/>
            <person name="Fulton L."/>
            <person name="Gaulin E."/>
            <person name="Govers F."/>
            <person name="Hughes L."/>
            <person name="Humphray S."/>
            <person name="Jiang R.H."/>
            <person name="Judelson H."/>
            <person name="Kamoun S."/>
            <person name="Kyung K."/>
            <person name="Meijer H."/>
            <person name="Minx P."/>
            <person name="Morris P."/>
            <person name="Nelson J."/>
            <person name="Phuntumart V."/>
            <person name="Qutob D."/>
            <person name="Rehmany A."/>
            <person name="Rougon-Cardoso A."/>
            <person name="Ryden P."/>
            <person name="Torto-Alalibo T."/>
            <person name="Studholme D."/>
            <person name="Wang Y."/>
            <person name="Win J."/>
            <person name="Wood J."/>
            <person name="Clifton S.W."/>
            <person name="Rogers J."/>
            <person name="Van den Ackerveken G."/>
            <person name="Jones J.D."/>
            <person name="McDowell J.M."/>
            <person name="Beynon J."/>
            <person name="Tyler B.M."/>
        </authorList>
    </citation>
    <scope>NUCLEOTIDE SEQUENCE [LARGE SCALE GENOMIC DNA]</scope>
    <source>
        <strain evidence="2">Emoy2</strain>
    </source>
</reference>